<feature type="domain" description="ANTAR" evidence="5">
    <location>
        <begin position="164"/>
        <end position="225"/>
    </location>
</feature>
<dbReference type="SUPFAM" id="SSF55781">
    <property type="entry name" value="GAF domain-like"/>
    <property type="match status" value="1"/>
</dbReference>
<keyword evidence="7" id="KW-1185">Reference proteome</keyword>
<dbReference type="RefSeq" id="WP_090049394.1">
    <property type="nucleotide sequence ID" value="NZ_FNCC01000005.1"/>
</dbReference>
<dbReference type="Gene3D" id="1.10.10.10">
    <property type="entry name" value="Winged helix-like DNA-binding domain superfamily/Winged helix DNA-binding domain"/>
    <property type="match status" value="1"/>
</dbReference>
<dbReference type="InterPro" id="IPR011006">
    <property type="entry name" value="CheY-like_superfamily"/>
</dbReference>
<evidence type="ECO:0000256" key="2">
    <source>
        <dbReference type="ARBA" id="ARBA00022777"/>
    </source>
</evidence>
<accession>A0A1G7R1U6</accession>
<keyword evidence="2" id="KW-0418">Kinase</keyword>
<protein>
    <submittedName>
        <fullName evidence="6">GAF domain-containing protein</fullName>
    </submittedName>
</protein>
<evidence type="ECO:0000259" key="5">
    <source>
        <dbReference type="PROSITE" id="PS50921"/>
    </source>
</evidence>
<dbReference type="AlphaFoldDB" id="A0A1G7R1U6"/>
<organism evidence="6 7">
    <name type="scientific">Lentzea fradiae</name>
    <dbReference type="NCBI Taxonomy" id="200378"/>
    <lineage>
        <taxon>Bacteria</taxon>
        <taxon>Bacillati</taxon>
        <taxon>Actinomycetota</taxon>
        <taxon>Actinomycetes</taxon>
        <taxon>Pseudonocardiales</taxon>
        <taxon>Pseudonocardiaceae</taxon>
        <taxon>Lentzea</taxon>
    </lineage>
</organism>
<dbReference type="PIRSF" id="PIRSF036625">
    <property type="entry name" value="GAF_ANTAR"/>
    <property type="match status" value="1"/>
</dbReference>
<dbReference type="PROSITE" id="PS50921">
    <property type="entry name" value="ANTAR"/>
    <property type="match status" value="1"/>
</dbReference>
<dbReference type="InterPro" id="IPR029016">
    <property type="entry name" value="GAF-like_dom_sf"/>
</dbReference>
<dbReference type="GO" id="GO:0016301">
    <property type="term" value="F:kinase activity"/>
    <property type="evidence" value="ECO:0007669"/>
    <property type="project" value="UniProtKB-KW"/>
</dbReference>
<dbReference type="Gene3D" id="3.30.450.40">
    <property type="match status" value="1"/>
</dbReference>
<dbReference type="SUPFAM" id="SSF52172">
    <property type="entry name" value="CheY-like"/>
    <property type="match status" value="1"/>
</dbReference>
<dbReference type="Proteomes" id="UP000199623">
    <property type="component" value="Unassembled WGS sequence"/>
</dbReference>
<dbReference type="GO" id="GO:0003723">
    <property type="term" value="F:RNA binding"/>
    <property type="evidence" value="ECO:0007669"/>
    <property type="project" value="InterPro"/>
</dbReference>
<evidence type="ECO:0000313" key="6">
    <source>
        <dbReference type="EMBL" id="SDG04771.1"/>
    </source>
</evidence>
<name>A0A1G7R1U6_9PSEU</name>
<sequence length="231" mass="24898">MGTRLDDDFKGLATTLSAVARSLQAEPDLGATLRAIVKAAVEYVPNAEHAGISLVEQGRIRTVEPTSPVVETVDQLQYDLREGPCVDAIAEHETLRVGDVGTEPRWPSFGPAAAAHGLHSLLSYRLFVTDRTLGALNFYSSRIDAFDDRTEAEGQLFAAHAAIALVGAQREAQLGVALENRDLIGIAKGILMERHGIDSAAAFRMLVEASQTANMKLHQVAAWLVETRGQD</sequence>
<dbReference type="InterPro" id="IPR003018">
    <property type="entry name" value="GAF"/>
</dbReference>
<evidence type="ECO:0000313" key="7">
    <source>
        <dbReference type="Proteomes" id="UP000199623"/>
    </source>
</evidence>
<dbReference type="EMBL" id="FNCC01000005">
    <property type="protein sequence ID" value="SDG04771.1"/>
    <property type="molecule type" value="Genomic_DNA"/>
</dbReference>
<keyword evidence="1" id="KW-0808">Transferase</keyword>
<dbReference type="SMART" id="SM00065">
    <property type="entry name" value="GAF"/>
    <property type="match status" value="1"/>
</dbReference>
<gene>
    <name evidence="6" type="ORF">SAMN05216553_10563</name>
</gene>
<evidence type="ECO:0000256" key="3">
    <source>
        <dbReference type="ARBA" id="ARBA00023015"/>
    </source>
</evidence>
<evidence type="ECO:0000256" key="1">
    <source>
        <dbReference type="ARBA" id="ARBA00022679"/>
    </source>
</evidence>
<dbReference type="SMART" id="SM01012">
    <property type="entry name" value="ANTAR"/>
    <property type="match status" value="1"/>
</dbReference>
<dbReference type="InterPro" id="IPR012074">
    <property type="entry name" value="GAF_ANTAR"/>
</dbReference>
<proteinExistence type="predicted"/>
<keyword evidence="4" id="KW-0804">Transcription</keyword>
<evidence type="ECO:0000256" key="4">
    <source>
        <dbReference type="ARBA" id="ARBA00023163"/>
    </source>
</evidence>
<dbReference type="InterPro" id="IPR005561">
    <property type="entry name" value="ANTAR"/>
</dbReference>
<dbReference type="OrthoDB" id="4629915at2"/>
<reference evidence="7" key="1">
    <citation type="submission" date="2016-10" db="EMBL/GenBank/DDBJ databases">
        <authorList>
            <person name="Varghese N."/>
            <person name="Submissions S."/>
        </authorList>
    </citation>
    <scope>NUCLEOTIDE SEQUENCE [LARGE SCALE GENOMIC DNA]</scope>
    <source>
        <strain evidence="7">CGMCC 4.3506</strain>
    </source>
</reference>
<dbReference type="Pfam" id="PF03861">
    <property type="entry name" value="ANTAR"/>
    <property type="match status" value="1"/>
</dbReference>
<keyword evidence="3" id="KW-0805">Transcription regulation</keyword>
<dbReference type="STRING" id="200378.SAMN05216553_10563"/>
<dbReference type="Pfam" id="PF13185">
    <property type="entry name" value="GAF_2"/>
    <property type="match status" value="1"/>
</dbReference>
<dbReference type="InterPro" id="IPR036388">
    <property type="entry name" value="WH-like_DNA-bd_sf"/>
</dbReference>